<keyword evidence="1" id="KW-0472">Membrane</keyword>
<dbReference type="PANTHER" id="PTHR21248">
    <property type="entry name" value="CARDIOLIPIN SYNTHASE"/>
    <property type="match status" value="1"/>
</dbReference>
<name>A0A926DBF5_9FIRM</name>
<dbReference type="PROSITE" id="PS50035">
    <property type="entry name" value="PLD"/>
    <property type="match status" value="2"/>
</dbReference>
<dbReference type="InterPro" id="IPR001736">
    <property type="entry name" value="PLipase_D/transphosphatidylase"/>
</dbReference>
<dbReference type="PANTHER" id="PTHR21248:SF12">
    <property type="entry name" value="CARDIOLIPIN SYNTHASE C"/>
    <property type="match status" value="1"/>
</dbReference>
<proteinExistence type="predicted"/>
<dbReference type="Pfam" id="PF13091">
    <property type="entry name" value="PLDc_2"/>
    <property type="match status" value="2"/>
</dbReference>
<dbReference type="AlphaFoldDB" id="A0A926DBF5"/>
<keyword evidence="4" id="KW-1185">Reference proteome</keyword>
<dbReference type="EMBL" id="JACRSP010000002">
    <property type="protein sequence ID" value="MBC8535900.1"/>
    <property type="molecule type" value="Genomic_DNA"/>
</dbReference>
<evidence type="ECO:0000256" key="1">
    <source>
        <dbReference type="SAM" id="Phobius"/>
    </source>
</evidence>
<feature type="domain" description="PLD phosphodiesterase" evidence="2">
    <location>
        <begin position="371"/>
        <end position="398"/>
    </location>
</feature>
<dbReference type="SUPFAM" id="SSF56024">
    <property type="entry name" value="Phospholipase D/nuclease"/>
    <property type="match status" value="2"/>
</dbReference>
<protein>
    <submittedName>
        <fullName evidence="3">Phosphatidylserine/phosphatidylglycerophosphate/ cardiolipin synthase family protein</fullName>
    </submittedName>
</protein>
<dbReference type="GO" id="GO:0032049">
    <property type="term" value="P:cardiolipin biosynthetic process"/>
    <property type="evidence" value="ECO:0007669"/>
    <property type="project" value="UniProtKB-ARBA"/>
</dbReference>
<feature type="transmembrane region" description="Helical" evidence="1">
    <location>
        <begin position="12"/>
        <end position="31"/>
    </location>
</feature>
<organism evidence="3 4">
    <name type="scientific">Feifania hominis</name>
    <dbReference type="NCBI Taxonomy" id="2763660"/>
    <lineage>
        <taxon>Bacteria</taxon>
        <taxon>Bacillati</taxon>
        <taxon>Bacillota</taxon>
        <taxon>Clostridia</taxon>
        <taxon>Eubacteriales</taxon>
        <taxon>Feifaniaceae</taxon>
        <taxon>Feifania</taxon>
    </lineage>
</organism>
<dbReference type="SMART" id="SM00155">
    <property type="entry name" value="PLDc"/>
    <property type="match status" value="2"/>
</dbReference>
<reference evidence="3" key="1">
    <citation type="submission" date="2020-08" db="EMBL/GenBank/DDBJ databases">
        <title>Genome public.</title>
        <authorList>
            <person name="Liu C."/>
            <person name="Sun Q."/>
        </authorList>
    </citation>
    <scope>NUCLEOTIDE SEQUENCE</scope>
    <source>
        <strain evidence="3">BX7</strain>
    </source>
</reference>
<dbReference type="GO" id="GO:0030572">
    <property type="term" value="F:phosphatidyltransferase activity"/>
    <property type="evidence" value="ECO:0007669"/>
    <property type="project" value="UniProtKB-ARBA"/>
</dbReference>
<evidence type="ECO:0000313" key="3">
    <source>
        <dbReference type="EMBL" id="MBC8535900.1"/>
    </source>
</evidence>
<dbReference type="InterPro" id="IPR025202">
    <property type="entry name" value="PLD-like_dom"/>
</dbReference>
<feature type="domain" description="PLD phosphodiesterase" evidence="2">
    <location>
        <begin position="155"/>
        <end position="182"/>
    </location>
</feature>
<accession>A0A926DBF5</accession>
<keyword evidence="1" id="KW-1133">Transmembrane helix</keyword>
<sequence length="469" mass="51723">MRRVIKRASLSVLVLYLVYVLTAGVFSYAFVPGGGGSPDESLAQAAFLAQGEGPDRAVLVETPHDAFSRRIELIRSADDTLDFCCHTAKAGETVDCLFGEIYLAAERGVKVRILFDAKVGGMSGPRADIPLAMAAHPNIEYREFNPLNPLTPWKWNVVLHDKFLIADGDVAMLGGRNIGDEYFDPPGYSSPVTNDRDVMVLRTGPGDSVIDELTAYMNTLFNHPDTRAVTVPERRRDAAQRRAQQLLDTLAHWRGEYPEYFIPATDALTASVATAKISLISNPVTTDKKEPSLARAAYSALLTGTDVRIQSPYCTANSRTLSALETLSQRGEVRILTNSTASSPNPPAYSNYVTQREKFVATGTRLFEYQSENSIHGKSALVDDRLSIVGSFNLDDRSMFIDTESALVIDSPAFNRLLSAEFDALFHQCAEVGADNRYLPGSAEIQVPWTKRLLMWIVSLFSRPFHFLI</sequence>
<evidence type="ECO:0000313" key="4">
    <source>
        <dbReference type="Proteomes" id="UP000620366"/>
    </source>
</evidence>
<dbReference type="Gene3D" id="3.30.870.10">
    <property type="entry name" value="Endonuclease Chain A"/>
    <property type="match status" value="2"/>
</dbReference>
<gene>
    <name evidence="3" type="ORF">H8695_04240</name>
</gene>
<keyword evidence="1" id="KW-0812">Transmembrane</keyword>
<evidence type="ECO:0000259" key="2">
    <source>
        <dbReference type="PROSITE" id="PS50035"/>
    </source>
</evidence>
<dbReference type="Proteomes" id="UP000620366">
    <property type="component" value="Unassembled WGS sequence"/>
</dbReference>
<dbReference type="RefSeq" id="WP_249299642.1">
    <property type="nucleotide sequence ID" value="NZ_JACRSP010000002.1"/>
</dbReference>
<comment type="caution">
    <text evidence="3">The sequence shown here is derived from an EMBL/GenBank/DDBJ whole genome shotgun (WGS) entry which is preliminary data.</text>
</comment>